<dbReference type="Gene3D" id="1.10.357.10">
    <property type="entry name" value="Tetracycline Repressor, domain 2"/>
    <property type="match status" value="1"/>
</dbReference>
<dbReference type="PANTHER" id="PTHR30055:SF235">
    <property type="entry name" value="TRANSCRIPTIONAL REGULATORY PROTEIN"/>
    <property type="match status" value="1"/>
</dbReference>
<dbReference type="RefSeq" id="WP_387408806.1">
    <property type="nucleotide sequence ID" value="NZ_JBIASD010000002.1"/>
</dbReference>
<keyword evidence="5" id="KW-1185">Reference proteome</keyword>
<evidence type="ECO:0000256" key="1">
    <source>
        <dbReference type="ARBA" id="ARBA00023125"/>
    </source>
</evidence>
<dbReference type="InterPro" id="IPR050109">
    <property type="entry name" value="HTH-type_TetR-like_transc_reg"/>
</dbReference>
<dbReference type="Pfam" id="PF00440">
    <property type="entry name" value="TetR_N"/>
    <property type="match status" value="1"/>
</dbReference>
<evidence type="ECO:0000313" key="4">
    <source>
        <dbReference type="EMBL" id="MFF3664745.1"/>
    </source>
</evidence>
<dbReference type="InterPro" id="IPR009057">
    <property type="entry name" value="Homeodomain-like_sf"/>
</dbReference>
<proteinExistence type="predicted"/>
<dbReference type="PROSITE" id="PS50977">
    <property type="entry name" value="HTH_TETR_2"/>
    <property type="match status" value="1"/>
</dbReference>
<reference evidence="4 5" key="1">
    <citation type="submission" date="2024-10" db="EMBL/GenBank/DDBJ databases">
        <title>The Natural Products Discovery Center: Release of the First 8490 Sequenced Strains for Exploring Actinobacteria Biosynthetic Diversity.</title>
        <authorList>
            <person name="Kalkreuter E."/>
            <person name="Kautsar S.A."/>
            <person name="Yang D."/>
            <person name="Bader C.D."/>
            <person name="Teijaro C.N."/>
            <person name="Fluegel L."/>
            <person name="Davis C.M."/>
            <person name="Simpson J.R."/>
            <person name="Lauterbach L."/>
            <person name="Steele A.D."/>
            <person name="Gui C."/>
            <person name="Meng S."/>
            <person name="Li G."/>
            <person name="Viehrig K."/>
            <person name="Ye F."/>
            <person name="Su P."/>
            <person name="Kiefer A.F."/>
            <person name="Nichols A."/>
            <person name="Cepeda A.J."/>
            <person name="Yan W."/>
            <person name="Fan B."/>
            <person name="Jiang Y."/>
            <person name="Adhikari A."/>
            <person name="Zheng C.-J."/>
            <person name="Schuster L."/>
            <person name="Cowan T.M."/>
            <person name="Smanski M.J."/>
            <person name="Chevrette M.G."/>
            <person name="De Carvalho L.P.S."/>
            <person name="Shen B."/>
        </authorList>
    </citation>
    <scope>NUCLEOTIDE SEQUENCE [LARGE SCALE GENOMIC DNA]</scope>
    <source>
        <strain evidence="4 5">NPDC002173</strain>
    </source>
</reference>
<dbReference type="SUPFAM" id="SSF48498">
    <property type="entry name" value="Tetracyclin repressor-like, C-terminal domain"/>
    <property type="match status" value="1"/>
</dbReference>
<dbReference type="EMBL" id="JBIASD010000002">
    <property type="protein sequence ID" value="MFF3664745.1"/>
    <property type="molecule type" value="Genomic_DNA"/>
</dbReference>
<evidence type="ECO:0000313" key="5">
    <source>
        <dbReference type="Proteomes" id="UP001602013"/>
    </source>
</evidence>
<keyword evidence="1 2" id="KW-0238">DNA-binding</keyword>
<dbReference type="Gene3D" id="1.10.10.60">
    <property type="entry name" value="Homeodomain-like"/>
    <property type="match status" value="1"/>
</dbReference>
<sequence>MRDRAATSRRILEAARELFAEHGYEQVTMRMIAAAADANVSLINRYFGTKAGLFAQVVATGSTLEAVIEGDPEGLPARLAARMARRLHTGTVEQLTRTIDRAGTSPEIRAVLRARVEDAMIRAIAVRLSGPRPRERAALAVTFILGVSSLRRLLGPEPLRDSDPAAVEARLTAVFTACLRP</sequence>
<organism evidence="4 5">
    <name type="scientific">Microtetraspora malaysiensis</name>
    <dbReference type="NCBI Taxonomy" id="161358"/>
    <lineage>
        <taxon>Bacteria</taxon>
        <taxon>Bacillati</taxon>
        <taxon>Actinomycetota</taxon>
        <taxon>Actinomycetes</taxon>
        <taxon>Streptosporangiales</taxon>
        <taxon>Streptosporangiaceae</taxon>
        <taxon>Microtetraspora</taxon>
    </lineage>
</organism>
<dbReference type="Proteomes" id="UP001602013">
    <property type="component" value="Unassembled WGS sequence"/>
</dbReference>
<dbReference type="PRINTS" id="PR00455">
    <property type="entry name" value="HTHTETR"/>
</dbReference>
<feature type="DNA-binding region" description="H-T-H motif" evidence="2">
    <location>
        <begin position="28"/>
        <end position="47"/>
    </location>
</feature>
<dbReference type="InterPro" id="IPR001647">
    <property type="entry name" value="HTH_TetR"/>
</dbReference>
<dbReference type="PANTHER" id="PTHR30055">
    <property type="entry name" value="HTH-TYPE TRANSCRIPTIONAL REGULATOR RUTR"/>
    <property type="match status" value="1"/>
</dbReference>
<dbReference type="Pfam" id="PF17920">
    <property type="entry name" value="TetR_C_16"/>
    <property type="match status" value="1"/>
</dbReference>
<gene>
    <name evidence="4" type="ORF">ACFYXI_04040</name>
</gene>
<feature type="domain" description="HTH tetR-type" evidence="3">
    <location>
        <begin position="5"/>
        <end position="65"/>
    </location>
</feature>
<evidence type="ECO:0000256" key="2">
    <source>
        <dbReference type="PROSITE-ProRule" id="PRU00335"/>
    </source>
</evidence>
<dbReference type="InterPro" id="IPR041678">
    <property type="entry name" value="TetR_C_16"/>
</dbReference>
<accession>A0ABW6SIE5</accession>
<protein>
    <submittedName>
        <fullName evidence="4">TetR family transcriptional regulator</fullName>
    </submittedName>
</protein>
<name>A0ABW6SIE5_9ACTN</name>
<evidence type="ECO:0000259" key="3">
    <source>
        <dbReference type="PROSITE" id="PS50977"/>
    </source>
</evidence>
<comment type="caution">
    <text evidence="4">The sequence shown here is derived from an EMBL/GenBank/DDBJ whole genome shotgun (WGS) entry which is preliminary data.</text>
</comment>
<dbReference type="SUPFAM" id="SSF46689">
    <property type="entry name" value="Homeodomain-like"/>
    <property type="match status" value="1"/>
</dbReference>
<dbReference type="InterPro" id="IPR036271">
    <property type="entry name" value="Tet_transcr_reg_TetR-rel_C_sf"/>
</dbReference>